<dbReference type="InterPro" id="IPR032675">
    <property type="entry name" value="LRR_dom_sf"/>
</dbReference>
<evidence type="ECO:0000256" key="1">
    <source>
        <dbReference type="SAM" id="MobiDB-lite"/>
    </source>
</evidence>
<organism evidence="3 4">
    <name type="scientific">Acer yangbiense</name>
    <dbReference type="NCBI Taxonomy" id="1000413"/>
    <lineage>
        <taxon>Eukaryota</taxon>
        <taxon>Viridiplantae</taxon>
        <taxon>Streptophyta</taxon>
        <taxon>Embryophyta</taxon>
        <taxon>Tracheophyta</taxon>
        <taxon>Spermatophyta</taxon>
        <taxon>Magnoliopsida</taxon>
        <taxon>eudicotyledons</taxon>
        <taxon>Gunneridae</taxon>
        <taxon>Pentapetalae</taxon>
        <taxon>rosids</taxon>
        <taxon>malvids</taxon>
        <taxon>Sapindales</taxon>
        <taxon>Sapindaceae</taxon>
        <taxon>Hippocastanoideae</taxon>
        <taxon>Acereae</taxon>
        <taxon>Acer</taxon>
    </lineage>
</organism>
<dbReference type="GO" id="GO:0019005">
    <property type="term" value="C:SCF ubiquitin ligase complex"/>
    <property type="evidence" value="ECO:0007669"/>
    <property type="project" value="TreeGrafter"/>
</dbReference>
<feature type="region of interest" description="Disordered" evidence="1">
    <location>
        <begin position="1"/>
        <end position="130"/>
    </location>
</feature>
<dbReference type="FunFam" id="3.80.10.10:FF:000777">
    <property type="entry name" value="RNI-like superfamily protein"/>
    <property type="match status" value="1"/>
</dbReference>
<feature type="compositionally biased region" description="Basic and acidic residues" evidence="1">
    <location>
        <begin position="64"/>
        <end position="73"/>
    </location>
</feature>
<dbReference type="Gene3D" id="3.80.10.10">
    <property type="entry name" value="Ribonuclease Inhibitor"/>
    <property type="match status" value="2"/>
</dbReference>
<dbReference type="EMBL" id="VAHF01000005">
    <property type="protein sequence ID" value="TXG61653.1"/>
    <property type="molecule type" value="Genomic_DNA"/>
</dbReference>
<dbReference type="InterPro" id="IPR006553">
    <property type="entry name" value="Leu-rich_rpt_Cys-con_subtyp"/>
</dbReference>
<dbReference type="PANTHER" id="PTHR13318">
    <property type="entry name" value="PARTNER OF PAIRED, ISOFORM B-RELATED"/>
    <property type="match status" value="1"/>
</dbReference>
<dbReference type="SUPFAM" id="SSF52047">
    <property type="entry name" value="RNI-like"/>
    <property type="match status" value="1"/>
</dbReference>
<dbReference type="AlphaFoldDB" id="A0A5C7HWZ7"/>
<protein>
    <recommendedName>
        <fullName evidence="2">F-box/LRR-repeat protein 15-like leucin rich repeat domain-containing protein</fullName>
    </recommendedName>
</protein>
<sequence length="805" mass="88681">MTVLRSREVVPINQKPKPVKDRTDIEPATPSQNREAVGTLLSPEPTPVCRRSARLASKSSVSGDEERVSGHNDAKRKRKLDVTGGSLGSEGGEDEEFLSLRLGRRLTVMRTGNDGDNSMESEIRLEGEKTNADSVVNDKGKEMARDVSEEGVAVGDFEKSEMEWSGDETDSGEKRGRFTREEKGKAVLVDEDTVVSTNGSDIDLNLRLGNGVKNPVDTTIRVSDVDDSPEEIRLTMNLNERVNATITGTRMEQFREIARENASRFALFGNESEMPAGDVQMEIEDWPGPFSTAMKIIRDRTEKLNRQQQGTFAVERCKNTSIKWIPKSSDQRAVRDKISVPSLKELSLKILVKNADAIASLENVPDTLRHKLSQMLCDSRGMNTHFFDLLVMGSPTEIRLRDCSWLTEKEFSKSFEGCDSSNLTVLQLDRCGRCLPDYTLLSTIARSLNSLPSLTTLSLCGACRLSDDGLRVLTSSAPALRCLNLGQCSLLTSTSIDILADSLGSVLQELYINDCQRIDAMLILPALKKLNHLEVLSVAGIETVSDDFVGEFMSACGHNMKELVLSDCLKLTDFSLKVIAETCPGLCTLDISNLCKLTDFAIGYLANGCRAIQTLKLCRNAFSLSVNLAVKFPLKVIAETCPGLCTLDISNFCKLTDFAIRYLANGCRAIQTLKLCCNAFSDEAIAAFLETSGESLKELSLNNLKKVAHNTALSLAKSSRNLINLDLSWCRLLTNDAMGLIVDSCLSLRMVKLFGCTQITNEFLDRHSNPEVKIIGLKMSPVLEHLKVPDPEDVPMHYFSVLSSL</sequence>
<reference evidence="4" key="1">
    <citation type="journal article" date="2019" name="Gigascience">
        <title>De novo genome assembly of the endangered Acer yangbiense, a plant species with extremely small populations endemic to Yunnan Province, China.</title>
        <authorList>
            <person name="Yang J."/>
            <person name="Wariss H.M."/>
            <person name="Tao L."/>
            <person name="Zhang R."/>
            <person name="Yun Q."/>
            <person name="Hollingsworth P."/>
            <person name="Dao Z."/>
            <person name="Luo G."/>
            <person name="Guo H."/>
            <person name="Ma Y."/>
            <person name="Sun W."/>
        </authorList>
    </citation>
    <scope>NUCLEOTIDE SEQUENCE [LARGE SCALE GENOMIC DNA]</scope>
    <source>
        <strain evidence="4">cv. Malutang</strain>
    </source>
</reference>
<dbReference type="PANTHER" id="PTHR13318:SF101">
    <property type="entry name" value="F-BOX_LRR PROTEIN"/>
    <property type="match status" value="1"/>
</dbReference>
<dbReference type="GO" id="GO:0031146">
    <property type="term" value="P:SCF-dependent proteasomal ubiquitin-dependent protein catabolic process"/>
    <property type="evidence" value="ECO:0007669"/>
    <property type="project" value="TreeGrafter"/>
</dbReference>
<dbReference type="Proteomes" id="UP000323000">
    <property type="component" value="Chromosome 5"/>
</dbReference>
<dbReference type="SMART" id="SM00367">
    <property type="entry name" value="LRR_CC"/>
    <property type="match status" value="7"/>
</dbReference>
<evidence type="ECO:0000313" key="3">
    <source>
        <dbReference type="EMBL" id="TXG61653.1"/>
    </source>
</evidence>
<evidence type="ECO:0000259" key="2">
    <source>
        <dbReference type="Pfam" id="PF25372"/>
    </source>
</evidence>
<accession>A0A5C7HWZ7</accession>
<feature type="domain" description="F-box/LRR-repeat protein 15-like leucin rich repeat" evidence="2">
    <location>
        <begin position="650"/>
        <end position="764"/>
    </location>
</feature>
<gene>
    <name evidence="3" type="ORF">EZV62_013016</name>
</gene>
<comment type="caution">
    <text evidence="3">The sequence shown here is derived from an EMBL/GenBank/DDBJ whole genome shotgun (WGS) entry which is preliminary data.</text>
</comment>
<proteinExistence type="predicted"/>
<evidence type="ECO:0000313" key="4">
    <source>
        <dbReference type="Proteomes" id="UP000323000"/>
    </source>
</evidence>
<dbReference type="OrthoDB" id="10257471at2759"/>
<keyword evidence="4" id="KW-1185">Reference proteome</keyword>
<dbReference type="Pfam" id="PF25372">
    <property type="entry name" value="DUF7885"/>
    <property type="match status" value="1"/>
</dbReference>
<name>A0A5C7HWZ7_9ROSI</name>
<dbReference type="InterPro" id="IPR057207">
    <property type="entry name" value="FBXL15_LRR"/>
</dbReference>
<feature type="compositionally biased region" description="Basic and acidic residues" evidence="1">
    <location>
        <begin position="121"/>
        <end position="130"/>
    </location>
</feature>